<evidence type="ECO:0000313" key="2">
    <source>
        <dbReference type="EMBL" id="SQF40146.1"/>
    </source>
</evidence>
<dbReference type="Pfam" id="PF00581">
    <property type="entry name" value="Rhodanese"/>
    <property type="match status" value="1"/>
</dbReference>
<proteinExistence type="predicted"/>
<dbReference type="RefSeq" id="WP_018029627.1">
    <property type="nucleotide sequence ID" value="NZ_LS483343.1"/>
</dbReference>
<dbReference type="InterPro" id="IPR001763">
    <property type="entry name" value="Rhodanese-like_dom"/>
</dbReference>
<accession>A0A2X3W753</accession>
<protein>
    <submittedName>
        <fullName evidence="2">Rhodanese family protein</fullName>
    </submittedName>
</protein>
<dbReference type="Gene3D" id="3.40.250.10">
    <property type="entry name" value="Rhodanese-like domain"/>
    <property type="match status" value="1"/>
</dbReference>
<dbReference type="PANTHER" id="PTHR43031">
    <property type="entry name" value="FAD-DEPENDENT OXIDOREDUCTASE"/>
    <property type="match status" value="1"/>
</dbReference>
<sequence>MVKSISMSELKTLLEEGGIHLLDVRERTEYTNGHIPQAENVPLSELADTYHQLDASKTYHIVCQMGGRSAQACAFLEGLGYRTVNIQGGTDAWPGLLEQ</sequence>
<dbReference type="PANTHER" id="PTHR43031:SF17">
    <property type="entry name" value="SULFURTRANSFERASE YTWF-RELATED"/>
    <property type="match status" value="1"/>
</dbReference>
<evidence type="ECO:0000259" key="1">
    <source>
        <dbReference type="PROSITE" id="PS50206"/>
    </source>
</evidence>
<dbReference type="OrthoDB" id="9800872at2"/>
<dbReference type="InterPro" id="IPR036873">
    <property type="entry name" value="Rhodanese-like_dom_sf"/>
</dbReference>
<dbReference type="Proteomes" id="UP000249495">
    <property type="component" value="Chromosome 1"/>
</dbReference>
<keyword evidence="3" id="KW-1185">Reference proteome</keyword>
<evidence type="ECO:0000313" key="3">
    <source>
        <dbReference type="Proteomes" id="UP000249495"/>
    </source>
</evidence>
<organism evidence="2 3">
    <name type="scientific">Streptococcus ferus</name>
    <dbReference type="NCBI Taxonomy" id="1345"/>
    <lineage>
        <taxon>Bacteria</taxon>
        <taxon>Bacillati</taxon>
        <taxon>Bacillota</taxon>
        <taxon>Bacilli</taxon>
        <taxon>Lactobacillales</taxon>
        <taxon>Streptococcaceae</taxon>
        <taxon>Streptococcus</taxon>
    </lineage>
</organism>
<gene>
    <name evidence="2" type="primary">moeZ</name>
    <name evidence="2" type="ORF">NCTC12278_00767</name>
</gene>
<dbReference type="STRING" id="1123303.GCA_000372425_00298"/>
<dbReference type="SMART" id="SM00450">
    <property type="entry name" value="RHOD"/>
    <property type="match status" value="1"/>
</dbReference>
<dbReference type="AlphaFoldDB" id="A0A2X3W753"/>
<dbReference type="EMBL" id="LS483343">
    <property type="protein sequence ID" value="SQF40146.1"/>
    <property type="molecule type" value="Genomic_DNA"/>
</dbReference>
<reference evidence="2 3" key="1">
    <citation type="submission" date="2018-06" db="EMBL/GenBank/DDBJ databases">
        <authorList>
            <consortium name="Pathogen Informatics"/>
            <person name="Doyle S."/>
        </authorList>
    </citation>
    <scope>NUCLEOTIDE SEQUENCE [LARGE SCALE GENOMIC DNA]</scope>
    <source>
        <strain evidence="2 3">NCTC12278</strain>
    </source>
</reference>
<feature type="domain" description="Rhodanese" evidence="1">
    <location>
        <begin position="15"/>
        <end position="99"/>
    </location>
</feature>
<dbReference type="InterPro" id="IPR050229">
    <property type="entry name" value="GlpE_sulfurtransferase"/>
</dbReference>
<dbReference type="KEGG" id="sfer:NCTC12278_00767"/>
<name>A0A2X3W753_9STRE</name>
<dbReference type="CDD" id="cd00158">
    <property type="entry name" value="RHOD"/>
    <property type="match status" value="1"/>
</dbReference>
<dbReference type="SUPFAM" id="SSF52821">
    <property type="entry name" value="Rhodanese/Cell cycle control phosphatase"/>
    <property type="match status" value="1"/>
</dbReference>
<dbReference type="PROSITE" id="PS50206">
    <property type="entry name" value="RHODANESE_3"/>
    <property type="match status" value="1"/>
</dbReference>